<sequence>MDASFRAGGLASGMDTNAIVEKLVELESRPLGLLRQRQAAFRTQISALGDVISGLSTLSAAAADLGAHGVLSTQARSSPKSFSAAPGTDAVAGSYRVAVKALARPAKWRSDAFADGVGVAGGTLRLTVQGTAFPPIAVADGTSLADVAYAIRQSGAPVSAVVLDDGTSSWLSVTARDTGHPPGGAPADALSIAFTPDAGATGQAPGLAEIEAARNAQVEVDGLTFTRTGNVIADALPGVTLTLTSEGGPAEDLVLGTDPDGTQARLQKLVDAYNGVMRLVQRHLAVAKDADRATTLAGDSTLRSLQARLQRVLVTEVPGLATVRTLADLGVKTARDGSLSIDATTLASAISRDPAAVNALFSNSGTGLAAVVKSLVTDHTRAGGGTLVLRQEGLGRTVKDLDGQAAALQLRIDAFQQNLIRQFTAMENTVSGLKSIGSFLAGQTTQQQKGS</sequence>
<dbReference type="AlphaFoldDB" id="B8JDA0"/>
<keyword evidence="3" id="KW-0175">Coiled coil</keyword>
<organism evidence="8 9">
    <name type="scientific">Anaeromyxobacter dehalogenans (strain ATCC BAA-258 / DSM 21875 / 2CP-1)</name>
    <dbReference type="NCBI Taxonomy" id="455488"/>
    <lineage>
        <taxon>Bacteria</taxon>
        <taxon>Pseudomonadati</taxon>
        <taxon>Myxococcota</taxon>
        <taxon>Myxococcia</taxon>
        <taxon>Myxococcales</taxon>
        <taxon>Cystobacterineae</taxon>
        <taxon>Anaeromyxobacteraceae</taxon>
        <taxon>Anaeromyxobacter</taxon>
    </lineage>
</organism>
<dbReference type="Pfam" id="PF02465">
    <property type="entry name" value="FliD_N"/>
    <property type="match status" value="1"/>
</dbReference>
<feature type="domain" description="Flagellar hook-associated protein 2 N-terminal" evidence="6">
    <location>
        <begin position="12"/>
        <end position="104"/>
    </location>
</feature>
<dbReference type="InterPro" id="IPR003481">
    <property type="entry name" value="FliD_N"/>
</dbReference>
<protein>
    <recommendedName>
        <fullName evidence="5">Flagellar hook-associated protein 2</fullName>
        <shortName evidence="5">HAP2</shortName>
    </recommendedName>
    <alternativeName>
        <fullName evidence="5">Flagellar cap protein</fullName>
    </alternativeName>
</protein>
<dbReference type="RefSeq" id="WP_012633734.1">
    <property type="nucleotide sequence ID" value="NC_011891.1"/>
</dbReference>
<reference evidence="8" key="1">
    <citation type="submission" date="2009-01" db="EMBL/GenBank/DDBJ databases">
        <title>Complete sequence of Anaeromyxobacter dehalogenans 2CP-1.</title>
        <authorList>
            <consortium name="US DOE Joint Genome Institute"/>
            <person name="Lucas S."/>
            <person name="Copeland A."/>
            <person name="Lapidus A."/>
            <person name="Glavina del Rio T."/>
            <person name="Dalin E."/>
            <person name="Tice H."/>
            <person name="Bruce D."/>
            <person name="Goodwin L."/>
            <person name="Pitluck S."/>
            <person name="Saunders E."/>
            <person name="Brettin T."/>
            <person name="Detter J.C."/>
            <person name="Han C."/>
            <person name="Larimer F."/>
            <person name="Land M."/>
            <person name="Hauser L."/>
            <person name="Kyrpides N."/>
            <person name="Ovchinnikova G."/>
            <person name="Beliaev A.S."/>
            <person name="Richardson P."/>
        </authorList>
    </citation>
    <scope>NUCLEOTIDE SEQUENCE</scope>
    <source>
        <strain evidence="8">2CP-1</strain>
    </source>
</reference>
<accession>B8JDA0</accession>
<evidence type="ECO:0000259" key="6">
    <source>
        <dbReference type="Pfam" id="PF02465"/>
    </source>
</evidence>
<evidence type="ECO:0000259" key="7">
    <source>
        <dbReference type="Pfam" id="PF07195"/>
    </source>
</evidence>
<dbReference type="GO" id="GO:0071973">
    <property type="term" value="P:bacterial-type flagellum-dependent cell motility"/>
    <property type="evidence" value="ECO:0007669"/>
    <property type="project" value="TreeGrafter"/>
</dbReference>
<comment type="subunit">
    <text evidence="2 5">Homopentamer.</text>
</comment>
<evidence type="ECO:0000313" key="9">
    <source>
        <dbReference type="Proteomes" id="UP000007089"/>
    </source>
</evidence>
<name>B8JDA0_ANAD2</name>
<evidence type="ECO:0000256" key="5">
    <source>
        <dbReference type="RuleBase" id="RU362066"/>
    </source>
</evidence>
<comment type="function">
    <text evidence="5">Required for morphogenesis and for the elongation of the flagellar filament by facilitating polymerization of the flagellin monomers at the tip of growing filament. Forms a capping structure, which prevents flagellin subunits (transported through the central channel of the flagellum) from leaking out without polymerization at the distal end.</text>
</comment>
<keyword evidence="8" id="KW-0966">Cell projection</keyword>
<gene>
    <name evidence="8" type="ordered locus">A2cp1_2612</name>
</gene>
<dbReference type="Pfam" id="PF07195">
    <property type="entry name" value="FliD_C"/>
    <property type="match status" value="1"/>
</dbReference>
<proteinExistence type="inferred from homology"/>
<dbReference type="GO" id="GO:0005576">
    <property type="term" value="C:extracellular region"/>
    <property type="evidence" value="ECO:0007669"/>
    <property type="project" value="UniProtKB-SubCell"/>
</dbReference>
<keyword evidence="4 5" id="KW-0975">Bacterial flagellum</keyword>
<keyword evidence="8" id="KW-0282">Flagellum</keyword>
<evidence type="ECO:0000256" key="2">
    <source>
        <dbReference type="ARBA" id="ARBA00011255"/>
    </source>
</evidence>
<keyword evidence="8" id="KW-0969">Cilium</keyword>
<dbReference type="InterPro" id="IPR010809">
    <property type="entry name" value="FliD_C"/>
</dbReference>
<dbReference type="Proteomes" id="UP000007089">
    <property type="component" value="Chromosome"/>
</dbReference>
<keyword evidence="5" id="KW-0964">Secreted</keyword>
<evidence type="ECO:0000256" key="1">
    <source>
        <dbReference type="ARBA" id="ARBA00009764"/>
    </source>
</evidence>
<dbReference type="EMBL" id="CP001359">
    <property type="protein sequence ID" value="ACL65949.1"/>
    <property type="molecule type" value="Genomic_DNA"/>
</dbReference>
<evidence type="ECO:0000256" key="3">
    <source>
        <dbReference type="ARBA" id="ARBA00023054"/>
    </source>
</evidence>
<dbReference type="InterPro" id="IPR040026">
    <property type="entry name" value="FliD"/>
</dbReference>
<dbReference type="HOGENOM" id="CLU_015182_4_1_7"/>
<dbReference type="GO" id="GO:0009421">
    <property type="term" value="C:bacterial-type flagellum filament cap"/>
    <property type="evidence" value="ECO:0007669"/>
    <property type="project" value="InterPro"/>
</dbReference>
<dbReference type="GO" id="GO:0007155">
    <property type="term" value="P:cell adhesion"/>
    <property type="evidence" value="ECO:0007669"/>
    <property type="project" value="InterPro"/>
</dbReference>
<feature type="domain" description="Flagellar hook-associated protein 2 C-terminal" evidence="7">
    <location>
        <begin position="213"/>
        <end position="434"/>
    </location>
</feature>
<dbReference type="PANTHER" id="PTHR30288:SF0">
    <property type="entry name" value="FLAGELLAR HOOK-ASSOCIATED PROTEIN 2"/>
    <property type="match status" value="1"/>
</dbReference>
<dbReference type="PANTHER" id="PTHR30288">
    <property type="entry name" value="FLAGELLAR CAP/ASSEMBLY PROTEIN FLID"/>
    <property type="match status" value="1"/>
</dbReference>
<keyword evidence="9" id="KW-1185">Reference proteome</keyword>
<comment type="similarity">
    <text evidence="1 5">Belongs to the FliD family.</text>
</comment>
<evidence type="ECO:0000256" key="4">
    <source>
        <dbReference type="ARBA" id="ARBA00023143"/>
    </source>
</evidence>
<dbReference type="KEGG" id="acp:A2cp1_2612"/>
<evidence type="ECO:0000313" key="8">
    <source>
        <dbReference type="EMBL" id="ACL65949.1"/>
    </source>
</evidence>
<dbReference type="GO" id="GO:0009424">
    <property type="term" value="C:bacterial-type flagellum hook"/>
    <property type="evidence" value="ECO:0007669"/>
    <property type="project" value="UniProtKB-UniRule"/>
</dbReference>
<comment type="subcellular location">
    <subcellularLocation>
        <location evidence="5">Secreted</location>
    </subcellularLocation>
    <subcellularLocation>
        <location evidence="5">Bacterial flagellum</location>
    </subcellularLocation>
</comment>